<dbReference type="OrthoDB" id="3288457at2"/>
<reference evidence="14 15" key="1">
    <citation type="submission" date="2019-09" db="EMBL/GenBank/DDBJ databases">
        <title>Actinomadura physcomitrii sp. nov., a novel actinomycete isolated from moss [Physcomitrium sphaericum (Ludw) Fuernr].</title>
        <authorList>
            <person name="Zhuang X."/>
            <person name="Liu C."/>
        </authorList>
    </citation>
    <scope>NUCLEOTIDE SEQUENCE [LARGE SCALE GENOMIC DNA]</scope>
    <source>
        <strain evidence="14 15">HMC1</strain>
    </source>
</reference>
<dbReference type="GO" id="GO:0000155">
    <property type="term" value="F:phosphorelay sensor kinase activity"/>
    <property type="evidence" value="ECO:0007669"/>
    <property type="project" value="InterPro"/>
</dbReference>
<dbReference type="PANTHER" id="PTHR24421:SF10">
    <property type="entry name" value="NITRATE_NITRITE SENSOR PROTEIN NARQ"/>
    <property type="match status" value="1"/>
</dbReference>
<evidence type="ECO:0000256" key="9">
    <source>
        <dbReference type="SAM" id="MobiDB-lite"/>
    </source>
</evidence>
<feature type="transmembrane region" description="Helical" evidence="10">
    <location>
        <begin position="87"/>
        <end position="107"/>
    </location>
</feature>
<feature type="region of interest" description="Disordered" evidence="9">
    <location>
        <begin position="18"/>
        <end position="38"/>
    </location>
</feature>
<dbReference type="SUPFAM" id="SSF55874">
    <property type="entry name" value="ATPase domain of HSP90 chaperone/DNA topoisomerase II/histidine kinase"/>
    <property type="match status" value="1"/>
</dbReference>
<dbReference type="GO" id="GO:0046983">
    <property type="term" value="F:protein dimerization activity"/>
    <property type="evidence" value="ECO:0007669"/>
    <property type="project" value="InterPro"/>
</dbReference>
<dbReference type="AlphaFoldDB" id="A0A6H9Z2P6"/>
<evidence type="ECO:0000256" key="8">
    <source>
        <dbReference type="ARBA" id="ARBA00023012"/>
    </source>
</evidence>
<feature type="compositionally biased region" description="Basic and acidic residues" evidence="9">
    <location>
        <begin position="20"/>
        <end position="34"/>
    </location>
</feature>
<evidence type="ECO:0000256" key="5">
    <source>
        <dbReference type="ARBA" id="ARBA00022741"/>
    </source>
</evidence>
<organism evidence="14 15">
    <name type="scientific">Actinomadura rudentiformis</name>
    <dbReference type="NCBI Taxonomy" id="359158"/>
    <lineage>
        <taxon>Bacteria</taxon>
        <taxon>Bacillati</taxon>
        <taxon>Actinomycetota</taxon>
        <taxon>Actinomycetes</taxon>
        <taxon>Streptosporangiales</taxon>
        <taxon>Thermomonosporaceae</taxon>
        <taxon>Actinomadura</taxon>
    </lineage>
</organism>
<dbReference type="Pfam" id="PF07730">
    <property type="entry name" value="HisKA_3"/>
    <property type="match status" value="1"/>
</dbReference>
<feature type="domain" description="DUF7134" evidence="13">
    <location>
        <begin position="57"/>
        <end position="215"/>
    </location>
</feature>
<keyword evidence="5" id="KW-0547">Nucleotide-binding</keyword>
<evidence type="ECO:0000256" key="10">
    <source>
        <dbReference type="SAM" id="Phobius"/>
    </source>
</evidence>
<feature type="domain" description="Signal transduction histidine kinase subgroup 3 dimerisation and phosphoacceptor" evidence="12">
    <location>
        <begin position="245"/>
        <end position="298"/>
    </location>
</feature>
<accession>A0A6H9Z2P6</accession>
<feature type="transmembrane region" description="Helical" evidence="10">
    <location>
        <begin position="138"/>
        <end position="155"/>
    </location>
</feature>
<comment type="catalytic activity">
    <reaction evidence="1">
        <text>ATP + protein L-histidine = ADP + protein N-phospho-L-histidine.</text>
        <dbReference type="EC" id="2.7.13.3"/>
    </reaction>
</comment>
<keyword evidence="10" id="KW-1133">Transmembrane helix</keyword>
<keyword evidence="6 14" id="KW-0418">Kinase</keyword>
<dbReference type="EMBL" id="WBMT01000004">
    <property type="protein sequence ID" value="KAB2349993.1"/>
    <property type="molecule type" value="Genomic_DNA"/>
</dbReference>
<dbReference type="Gene3D" id="1.20.5.1930">
    <property type="match status" value="1"/>
</dbReference>
<keyword evidence="10" id="KW-0472">Membrane</keyword>
<dbReference type="GO" id="GO:0016020">
    <property type="term" value="C:membrane"/>
    <property type="evidence" value="ECO:0007669"/>
    <property type="project" value="InterPro"/>
</dbReference>
<evidence type="ECO:0000259" key="12">
    <source>
        <dbReference type="Pfam" id="PF07730"/>
    </source>
</evidence>
<dbReference type="Pfam" id="PF02518">
    <property type="entry name" value="HATPase_c"/>
    <property type="match status" value="1"/>
</dbReference>
<dbReference type="EC" id="2.7.13.3" evidence="2"/>
<evidence type="ECO:0000313" key="15">
    <source>
        <dbReference type="Proteomes" id="UP000468735"/>
    </source>
</evidence>
<dbReference type="Pfam" id="PF23539">
    <property type="entry name" value="DUF7134"/>
    <property type="match status" value="1"/>
</dbReference>
<dbReference type="InterPro" id="IPR011712">
    <property type="entry name" value="Sig_transdc_His_kin_sub3_dim/P"/>
</dbReference>
<feature type="transmembrane region" description="Helical" evidence="10">
    <location>
        <begin position="185"/>
        <end position="209"/>
    </location>
</feature>
<keyword evidence="15" id="KW-1185">Reference proteome</keyword>
<comment type="caution">
    <text evidence="14">The sequence shown here is derived from an EMBL/GenBank/DDBJ whole genome shotgun (WGS) entry which is preliminary data.</text>
</comment>
<dbReference type="GO" id="GO:0005524">
    <property type="term" value="F:ATP binding"/>
    <property type="evidence" value="ECO:0007669"/>
    <property type="project" value="UniProtKB-KW"/>
</dbReference>
<keyword evidence="3" id="KW-0597">Phosphoprotein</keyword>
<dbReference type="InterPro" id="IPR003594">
    <property type="entry name" value="HATPase_dom"/>
</dbReference>
<evidence type="ECO:0000256" key="3">
    <source>
        <dbReference type="ARBA" id="ARBA00022553"/>
    </source>
</evidence>
<name>A0A6H9Z2P6_9ACTN</name>
<evidence type="ECO:0000256" key="2">
    <source>
        <dbReference type="ARBA" id="ARBA00012438"/>
    </source>
</evidence>
<evidence type="ECO:0000259" key="13">
    <source>
        <dbReference type="Pfam" id="PF23539"/>
    </source>
</evidence>
<dbReference type="InterPro" id="IPR055558">
    <property type="entry name" value="DUF7134"/>
</dbReference>
<evidence type="ECO:0000259" key="11">
    <source>
        <dbReference type="Pfam" id="PF02518"/>
    </source>
</evidence>
<evidence type="ECO:0000256" key="1">
    <source>
        <dbReference type="ARBA" id="ARBA00000085"/>
    </source>
</evidence>
<dbReference type="InterPro" id="IPR050482">
    <property type="entry name" value="Sensor_HK_TwoCompSys"/>
</dbReference>
<dbReference type="InterPro" id="IPR036890">
    <property type="entry name" value="HATPase_C_sf"/>
</dbReference>
<dbReference type="CDD" id="cd16917">
    <property type="entry name" value="HATPase_UhpB-NarQ-NarX-like"/>
    <property type="match status" value="1"/>
</dbReference>
<evidence type="ECO:0000256" key="4">
    <source>
        <dbReference type="ARBA" id="ARBA00022679"/>
    </source>
</evidence>
<feature type="transmembrane region" description="Helical" evidence="10">
    <location>
        <begin position="113"/>
        <end position="131"/>
    </location>
</feature>
<keyword evidence="7" id="KW-0067">ATP-binding</keyword>
<dbReference type="Gene3D" id="3.30.565.10">
    <property type="entry name" value="Histidine kinase-like ATPase, C-terminal domain"/>
    <property type="match status" value="1"/>
</dbReference>
<evidence type="ECO:0000313" key="14">
    <source>
        <dbReference type="EMBL" id="KAB2349993.1"/>
    </source>
</evidence>
<keyword evidence="8" id="KW-0902">Two-component regulatory system</keyword>
<keyword evidence="10" id="KW-0812">Transmembrane</keyword>
<feature type="domain" description="Histidine kinase/HSP90-like ATPase" evidence="11">
    <location>
        <begin position="342"/>
        <end position="428"/>
    </location>
</feature>
<sequence>MSGVRKMRLQLIRVVPADSGRPDARDAQRADRHRAGPTAAQLWSLRPDGTLKNHGMAKHPFRSDTALAAGCSMWHVGGWLATGPVPAAGQAALVGAVMCLPTLPLAWRRAHPWVSFGGVVAGYCVWLPTVGHRMTNQIAMLFVMIALYSVARWTAPPRSLAAPAVVGAVLIVPELERTAASGAPVYGLVLEGTALTAFLLGIPACVWLAGDGRRRAHEDAARLRELAGRLRTERELKARHAVLTERARLAGDLHDVIASQVSAIAITARTAEGEQARLIAATADQALEEMRRIIGLLADGGEAIEPRASLADLDRLLKVVEAAGCRVTGPVSLPEHLSPSVETSVCRIIQEALTNVVKHAGPTDVEVSLTEMPLTVTVTNGPQAPGHQAEGGSGLGLIGLRERAALYGGTLEAGPHRGGWRVSAVLPAAERT</sequence>
<keyword evidence="4" id="KW-0808">Transferase</keyword>
<evidence type="ECO:0000256" key="7">
    <source>
        <dbReference type="ARBA" id="ARBA00022840"/>
    </source>
</evidence>
<dbReference type="PANTHER" id="PTHR24421">
    <property type="entry name" value="NITRATE/NITRITE SENSOR PROTEIN NARX-RELATED"/>
    <property type="match status" value="1"/>
</dbReference>
<gene>
    <name evidence="14" type="ORF">F8566_09125</name>
</gene>
<proteinExistence type="predicted"/>
<evidence type="ECO:0000256" key="6">
    <source>
        <dbReference type="ARBA" id="ARBA00022777"/>
    </source>
</evidence>
<dbReference type="Proteomes" id="UP000468735">
    <property type="component" value="Unassembled WGS sequence"/>
</dbReference>
<protein>
    <recommendedName>
        <fullName evidence="2">histidine kinase</fullName>
        <ecNumber evidence="2">2.7.13.3</ecNumber>
    </recommendedName>
</protein>